<reference evidence="2" key="1">
    <citation type="journal article" date="2020" name="Nature">
        <title>Giant virus diversity and host interactions through global metagenomics.</title>
        <authorList>
            <person name="Schulz F."/>
            <person name="Roux S."/>
            <person name="Paez-Espino D."/>
            <person name="Jungbluth S."/>
            <person name="Walsh D.A."/>
            <person name="Denef V.J."/>
            <person name="McMahon K.D."/>
            <person name="Konstantinidis K.T."/>
            <person name="Eloe-Fadrosh E.A."/>
            <person name="Kyrpides N.C."/>
            <person name="Woyke T."/>
        </authorList>
    </citation>
    <scope>NUCLEOTIDE SEQUENCE</scope>
    <source>
        <strain evidence="2">GVMAG-M-3300021375-17</strain>
    </source>
</reference>
<dbReference type="InterPro" id="IPR007345">
    <property type="entry name" value="Polysacch_pyruvyl_Trfase"/>
</dbReference>
<evidence type="ECO:0000259" key="1">
    <source>
        <dbReference type="Pfam" id="PF04230"/>
    </source>
</evidence>
<protein>
    <recommendedName>
        <fullName evidence="1">Polysaccharide pyruvyl transferase domain-containing protein</fullName>
    </recommendedName>
</protein>
<evidence type="ECO:0000313" key="2">
    <source>
        <dbReference type="EMBL" id="QHT05470.1"/>
    </source>
</evidence>
<proteinExistence type="predicted"/>
<organism evidence="2">
    <name type="scientific">viral metagenome</name>
    <dbReference type="NCBI Taxonomy" id="1070528"/>
    <lineage>
        <taxon>unclassified sequences</taxon>
        <taxon>metagenomes</taxon>
        <taxon>organismal metagenomes</taxon>
    </lineage>
</organism>
<sequence>MSRIKIPLFIIVHNQYEILKKSVESYEKFIEYPIEIIFHNVASTYWECLNYLKEKKEQGYKVYESKVNNHHTVVSSVRHYISEHPECEYIIMTDADVQLHNVNRNIIDFYIYVLNKLGKTSIGPMLEIHNIPDEYWNKQRAIKGHTQQFWNKSPKSIQFNGDTYKYIDCNTDTTFQLYSSKRMPRSFPHGNSIRVLSPYSALHLDWYVYANNITPCQLYYLNNTTKISHWNNKTFDRNVHRLFNNFNKNKHIYYHNSQSIDLKYNFGNYITEFIYEILFLEKPILDISGGSENKDVIFGSGSILNKSQTNSIIWGSGFLSEDQIIPKPSKILSVRGPLTRECLLKQGHECNDMYGDIALILPYFYNPDIKKAHKLGIIPRYDEIEKVKDLCKTNDSDIILIDTSTSVKNVIDNILKCEMTISSSLYGLIVSHAYNIKSMWISIDQNTQNNFKFRDYYGSVNVTDYHNLLPHIYDNTVSLKHIEEIVNNYPSPIFPINTKKIIEACPFINIKKSI</sequence>
<accession>A0A6C0CNK0</accession>
<dbReference type="AlphaFoldDB" id="A0A6C0CNK0"/>
<dbReference type="InterPro" id="IPR029044">
    <property type="entry name" value="Nucleotide-diphossugar_trans"/>
</dbReference>
<dbReference type="EMBL" id="MN739454">
    <property type="protein sequence ID" value="QHT05470.1"/>
    <property type="molecule type" value="Genomic_DNA"/>
</dbReference>
<name>A0A6C0CNK0_9ZZZZ</name>
<dbReference type="Pfam" id="PF04230">
    <property type="entry name" value="PS_pyruv_trans"/>
    <property type="match status" value="1"/>
</dbReference>
<feature type="domain" description="Polysaccharide pyruvyl transferase" evidence="1">
    <location>
        <begin position="251"/>
        <end position="444"/>
    </location>
</feature>
<dbReference type="SUPFAM" id="SSF53448">
    <property type="entry name" value="Nucleotide-diphospho-sugar transferases"/>
    <property type="match status" value="1"/>
</dbReference>